<dbReference type="Proteomes" id="UP000326532">
    <property type="component" value="Unassembled WGS sequence"/>
</dbReference>
<gene>
    <name evidence="1" type="ORF">BDV34DRAFT_200097</name>
</gene>
<dbReference type="EMBL" id="ML734997">
    <property type="protein sequence ID" value="KAB8202958.1"/>
    <property type="molecule type" value="Genomic_DNA"/>
</dbReference>
<protein>
    <submittedName>
        <fullName evidence="1">Uncharacterized protein</fullName>
    </submittedName>
</protein>
<evidence type="ECO:0000313" key="2">
    <source>
        <dbReference type="Proteomes" id="UP000326532"/>
    </source>
</evidence>
<proteinExistence type="predicted"/>
<keyword evidence="2" id="KW-1185">Reference proteome</keyword>
<evidence type="ECO:0000313" key="1">
    <source>
        <dbReference type="EMBL" id="KAB8202958.1"/>
    </source>
</evidence>
<organism evidence="1 2">
    <name type="scientific">Aspergillus parasiticus</name>
    <dbReference type="NCBI Taxonomy" id="5067"/>
    <lineage>
        <taxon>Eukaryota</taxon>
        <taxon>Fungi</taxon>
        <taxon>Dikarya</taxon>
        <taxon>Ascomycota</taxon>
        <taxon>Pezizomycotina</taxon>
        <taxon>Eurotiomycetes</taxon>
        <taxon>Eurotiomycetidae</taxon>
        <taxon>Eurotiales</taxon>
        <taxon>Aspergillaceae</taxon>
        <taxon>Aspergillus</taxon>
        <taxon>Aspergillus subgen. Circumdati</taxon>
    </lineage>
</organism>
<sequence length="175" mass="19426">MHLPTHLSKYAGELSHIFPQAPPTKTGHAAWGSQGSRRNGLFPDNTMPPNLFGLVCRYQEPTRGKGRWPSVFCTLSNVLYISLPPGPCRSSRRSVLLDLNSFAKTTVRVSEMSDPRGYFPLIGRLRQDGGVHFALKKPPVGNWPESWGFTRSLGKGTKTLWLLAQQRASLSSHIT</sequence>
<name>A0A5N6DD58_ASPPA</name>
<accession>A0A5N6DD58</accession>
<reference evidence="1 2" key="1">
    <citation type="submission" date="2019-04" db="EMBL/GenBank/DDBJ databases">
        <title>Fungal friends and foes A comparative genomics study of 23 Aspergillus species from section Flavi.</title>
        <authorList>
            <consortium name="DOE Joint Genome Institute"/>
            <person name="Kjaerbolling I."/>
            <person name="Vesth T.C."/>
            <person name="Frisvad J.C."/>
            <person name="Nybo J.L."/>
            <person name="Theobald S."/>
            <person name="Kildgaard S."/>
            <person name="Petersen T.I."/>
            <person name="Kuo A."/>
            <person name="Sato A."/>
            <person name="Lyhne E.K."/>
            <person name="Kogle M.E."/>
            <person name="Wiebenga A."/>
            <person name="Kun R.S."/>
            <person name="Lubbers R.J."/>
            <person name="Makela M.R."/>
            <person name="Barry K."/>
            <person name="Chovatia M."/>
            <person name="Clum A."/>
            <person name="Daum C."/>
            <person name="Haridas S."/>
            <person name="He G."/>
            <person name="LaButti K."/>
            <person name="Lipzen A."/>
            <person name="Mondo S."/>
            <person name="Pangilinan J."/>
            <person name="Riley R."/>
            <person name="Salamov A."/>
            <person name="Simmons B.A."/>
            <person name="Magnuson J.K."/>
            <person name="Henrissat B."/>
            <person name="Mortensen U.H."/>
            <person name="Larsen T.O."/>
            <person name="De vries R.P."/>
            <person name="Grigoriev I.V."/>
            <person name="Machida M."/>
            <person name="Baker S.E."/>
            <person name="Andersen M.R."/>
        </authorList>
    </citation>
    <scope>NUCLEOTIDE SEQUENCE [LARGE SCALE GENOMIC DNA]</scope>
    <source>
        <strain evidence="1 2">CBS 117618</strain>
    </source>
</reference>
<dbReference type="AlphaFoldDB" id="A0A5N6DD58"/>
<dbReference type="VEuPathDB" id="FungiDB:BDV34DRAFT_200097"/>